<name>A0AAV8XQU9_9CUCU</name>
<evidence type="ECO:0000313" key="8">
    <source>
        <dbReference type="EMBL" id="KAJ8941397.1"/>
    </source>
</evidence>
<evidence type="ECO:0000256" key="2">
    <source>
        <dbReference type="ARBA" id="ARBA00022692"/>
    </source>
</evidence>
<evidence type="ECO:0000256" key="1">
    <source>
        <dbReference type="ARBA" id="ARBA00004323"/>
    </source>
</evidence>
<keyword evidence="9" id="KW-1185">Reference proteome</keyword>
<keyword evidence="3" id="KW-0735">Signal-anchor</keyword>
<evidence type="ECO:0000256" key="5">
    <source>
        <dbReference type="ARBA" id="ARBA00023034"/>
    </source>
</evidence>
<keyword evidence="5" id="KW-0333">Golgi apparatus</keyword>
<organism evidence="8 9">
    <name type="scientific">Rhamnusium bicolor</name>
    <dbReference type="NCBI Taxonomy" id="1586634"/>
    <lineage>
        <taxon>Eukaryota</taxon>
        <taxon>Metazoa</taxon>
        <taxon>Ecdysozoa</taxon>
        <taxon>Arthropoda</taxon>
        <taxon>Hexapoda</taxon>
        <taxon>Insecta</taxon>
        <taxon>Pterygota</taxon>
        <taxon>Neoptera</taxon>
        <taxon>Endopterygota</taxon>
        <taxon>Coleoptera</taxon>
        <taxon>Polyphaga</taxon>
        <taxon>Cucujiformia</taxon>
        <taxon>Chrysomeloidea</taxon>
        <taxon>Cerambycidae</taxon>
        <taxon>Lepturinae</taxon>
        <taxon>Rhagiini</taxon>
        <taxon>Rhamnusium</taxon>
    </lineage>
</organism>
<dbReference type="InterPro" id="IPR029044">
    <property type="entry name" value="Nucleotide-diphossugar_trans"/>
</dbReference>
<keyword evidence="2" id="KW-0812">Transmembrane</keyword>
<proteinExistence type="predicted"/>
<comment type="caution">
    <text evidence="8">The sequence shown here is derived from an EMBL/GenBank/DDBJ whole genome shotgun (WGS) entry which is preliminary data.</text>
</comment>
<dbReference type="InterPro" id="IPR002495">
    <property type="entry name" value="Glyco_trans_8"/>
</dbReference>
<reference evidence="8" key="1">
    <citation type="journal article" date="2023" name="Insect Mol. Biol.">
        <title>Genome sequencing provides insights into the evolution of gene families encoding plant cell wall-degrading enzymes in longhorned beetles.</title>
        <authorList>
            <person name="Shin N.R."/>
            <person name="Okamura Y."/>
            <person name="Kirsch R."/>
            <person name="Pauchet Y."/>
        </authorList>
    </citation>
    <scope>NUCLEOTIDE SEQUENCE</scope>
    <source>
        <strain evidence="8">RBIC_L_NR</strain>
    </source>
</reference>
<dbReference type="GO" id="GO:0042285">
    <property type="term" value="F:xylosyltransferase activity"/>
    <property type="evidence" value="ECO:0007669"/>
    <property type="project" value="TreeGrafter"/>
</dbReference>
<protein>
    <recommendedName>
        <fullName evidence="10">Glycosyltransferase-like protein LARGE2</fullName>
    </recommendedName>
</protein>
<dbReference type="SUPFAM" id="SSF53448">
    <property type="entry name" value="Nucleotide-diphospho-sugar transferases"/>
    <property type="match status" value="2"/>
</dbReference>
<keyword evidence="4" id="KW-1133">Transmembrane helix</keyword>
<sequence>NYVIVCYNILVNITFYDINIYTSEVRWVPNSHYSGIHGLLKLVFPRIVPINVTSRLLVLDTDLTVVSDIYDLWKMFSKFNNKQAIGIVENQSDYYLGKHTNYNTWPAIGRGFNSGVLLYNLQVLRKINWPNLWSNIVHWNSPKKYNVQNKDGDYFRNLATGFMEYNGNLLRKQLQFCDIAQNIGTNRSNKFCSEFHRLLTTSWRTILYFREYKHSVLENDVTFVAQLSYDRLQTIEELVKYWPGNVGLRNVQTPYVFLADIDFLPNKDLYEMLRNYFTSMDSLTKKALIVPAFEIQKYGSLIPRNKNQLLKELKDKSVIPFLSSIWSPGHAPTNYEKWKTAEEPYQRFVGFGWNKVSHIMELEAQNYKFIVLPDVFIVHKPHGPSYDIGRYRSSPTYRLCLQMLKEEFIQKLNKDYNRLFEYSNSSISFTNVASKRRKRNFVPSVYTTVETNTDYPFNTE</sequence>
<dbReference type="Gene3D" id="3.90.550.10">
    <property type="entry name" value="Spore Coat Polysaccharide Biosynthesis Protein SpsA, Chain A"/>
    <property type="match status" value="2"/>
</dbReference>
<dbReference type="Pfam" id="PF01501">
    <property type="entry name" value="Glyco_transf_8"/>
    <property type="match status" value="1"/>
</dbReference>
<feature type="non-terminal residue" evidence="8">
    <location>
        <position position="1"/>
    </location>
</feature>
<evidence type="ECO:0000256" key="7">
    <source>
        <dbReference type="ARBA" id="ARBA00023180"/>
    </source>
</evidence>
<evidence type="ECO:0000313" key="9">
    <source>
        <dbReference type="Proteomes" id="UP001162156"/>
    </source>
</evidence>
<evidence type="ECO:0000256" key="6">
    <source>
        <dbReference type="ARBA" id="ARBA00023136"/>
    </source>
</evidence>
<keyword evidence="6" id="KW-0472">Membrane</keyword>
<dbReference type="GO" id="GO:0015020">
    <property type="term" value="F:glucuronosyltransferase activity"/>
    <property type="evidence" value="ECO:0007669"/>
    <property type="project" value="TreeGrafter"/>
</dbReference>
<accession>A0AAV8XQU9</accession>
<evidence type="ECO:0008006" key="10">
    <source>
        <dbReference type="Google" id="ProtNLM"/>
    </source>
</evidence>
<dbReference type="PANTHER" id="PTHR12270:SF25">
    <property type="entry name" value="GLYCOSYLTRANSFERASE-LIKE PROTEIN LARGE"/>
    <property type="match status" value="1"/>
</dbReference>
<dbReference type="GO" id="GO:0035269">
    <property type="term" value="P:protein O-linked glycosylation via mannose"/>
    <property type="evidence" value="ECO:0007669"/>
    <property type="project" value="TreeGrafter"/>
</dbReference>
<dbReference type="InterPro" id="IPR051292">
    <property type="entry name" value="Xyl/GlcA_transferase"/>
</dbReference>
<dbReference type="Pfam" id="PF13896">
    <property type="entry name" value="Glyco_transf_49"/>
    <property type="match status" value="1"/>
</dbReference>
<dbReference type="GO" id="GO:0000139">
    <property type="term" value="C:Golgi membrane"/>
    <property type="evidence" value="ECO:0007669"/>
    <property type="project" value="UniProtKB-SubCell"/>
</dbReference>
<evidence type="ECO:0000256" key="3">
    <source>
        <dbReference type="ARBA" id="ARBA00022968"/>
    </source>
</evidence>
<dbReference type="EMBL" id="JANEYF010002874">
    <property type="protein sequence ID" value="KAJ8941397.1"/>
    <property type="molecule type" value="Genomic_DNA"/>
</dbReference>
<dbReference type="PANTHER" id="PTHR12270">
    <property type="entry name" value="GLYCOSYLTRANSFERASE-RELATED"/>
    <property type="match status" value="1"/>
</dbReference>
<dbReference type="Proteomes" id="UP001162156">
    <property type="component" value="Unassembled WGS sequence"/>
</dbReference>
<gene>
    <name evidence="8" type="ORF">NQ314_010397</name>
</gene>
<dbReference type="AlphaFoldDB" id="A0AAV8XQU9"/>
<keyword evidence="7" id="KW-0325">Glycoprotein</keyword>
<comment type="subcellular location">
    <subcellularLocation>
        <location evidence="1">Golgi apparatus membrane</location>
        <topology evidence="1">Single-pass type II membrane protein</topology>
    </subcellularLocation>
</comment>
<evidence type="ECO:0000256" key="4">
    <source>
        <dbReference type="ARBA" id="ARBA00022989"/>
    </source>
</evidence>